<dbReference type="UniPathway" id="UPA00340">
    <property type="reaction ID" value="UER00459"/>
</dbReference>
<dbReference type="InterPro" id="IPR010766">
    <property type="entry name" value="DRTGG"/>
</dbReference>
<dbReference type="EMBL" id="LNYS01000018">
    <property type="protein sequence ID" value="KTD47998.1"/>
    <property type="molecule type" value="Genomic_DNA"/>
</dbReference>
<accession>A0A0W0XU73</accession>
<evidence type="ECO:0000256" key="1">
    <source>
        <dbReference type="ARBA" id="ARBA00004496"/>
    </source>
</evidence>
<evidence type="ECO:0000256" key="7">
    <source>
        <dbReference type="ARBA" id="ARBA00021528"/>
    </source>
</evidence>
<dbReference type="PIRSF" id="PIRSF006107">
    <property type="entry name" value="PhpActrans_proteobac"/>
    <property type="match status" value="1"/>
</dbReference>
<evidence type="ECO:0000256" key="8">
    <source>
        <dbReference type="ARBA" id="ARBA00022490"/>
    </source>
</evidence>
<protein>
    <recommendedName>
        <fullName evidence="7 12">Phosphate acetyltransferase</fullName>
        <ecNumber evidence="6 12">2.3.1.8</ecNumber>
    </recommendedName>
    <alternativeName>
        <fullName evidence="11 12">Phosphotransacetylase</fullName>
    </alternativeName>
</protein>
<keyword evidence="10 12" id="KW-0012">Acyltransferase</keyword>
<dbReference type="STRING" id="45073.Lqui_2262"/>
<evidence type="ECO:0000256" key="11">
    <source>
        <dbReference type="ARBA" id="ARBA00031108"/>
    </source>
</evidence>
<evidence type="ECO:0000256" key="12">
    <source>
        <dbReference type="PIRNR" id="PIRNR006107"/>
    </source>
</evidence>
<dbReference type="InterPro" id="IPR042113">
    <property type="entry name" value="P_AcTrfase_dom1"/>
</dbReference>
<dbReference type="PANTHER" id="PTHR43356">
    <property type="entry name" value="PHOSPHATE ACETYLTRANSFERASE"/>
    <property type="match status" value="1"/>
</dbReference>
<comment type="similarity">
    <text evidence="3 12">In the C-terminal section; belongs to the phosphate acetyltransferase and butyryltransferase family.</text>
</comment>
<comment type="pathway">
    <text evidence="2 12">Metabolic intermediate biosynthesis; acetyl-CoA biosynthesis; acetyl-CoA from acetate: step 2/2.</text>
</comment>
<feature type="domain" description="DRTGG" evidence="14">
    <location>
        <begin position="203"/>
        <end position="314"/>
    </location>
</feature>
<evidence type="ECO:0000256" key="6">
    <source>
        <dbReference type="ARBA" id="ARBA00012707"/>
    </source>
</evidence>
<sequence>MHKKIYLSGIEKRAGKSFISLGIVSTLLAEHIAFRCFKLFSEKDDAQKCLLEKTTGTVVPAIMDVNQAISMMRTQPDDLFGMVLEKTQLDNTSSLDYFEGTDFESDNDVYEFQFNINMAYQLNCSLFLVVSSKDRTLEHTLAVLNTAIEMCRRSHVAVAGIIISRVQDETEAELLFKKQFASIPFLVIIPEFEQLSSPSVKAIAELLEAEVLCGKEELDRPVRQFTIAAKTIGNFLESRLDRGGMLIITPDDRIDILLGSLLAEQSANYPKIAGIVLTGGEKPGIIIRNIITGLEHCFPVLLVEHKTYETATRLFSAKFSLSTHDEERVKTAMQALVPYLSQPLLSVLSSKTYIRSMSPAIFLYELIRKAREKKCHIVLPEGEDSRILIAADYLLKRNVVRITLIGDPQKIKMHSKRLELELPNVRIIDIDKSTDKVIFANEYFKLRQHKNINFPIALERMTDVNYFAAMMVYSGEADGMVSGAAHTTADTVRPALEIIKTKPGISKVSSVFIMCMPTRVLIYGDCAINPEPDSETLAEIAEQAVDMARRLGISPKVALLSYSSGESGKGQSVAKVAGAMEILRKKHPKLAAEGPLQYDAAVDAEVAAKKMPDSKVAGKANVLIFPDLNTGNNTYKAVQRESGALAIGPVLLGLNKPINDLSRGCTPQDVINTILVTALQVNREKL</sequence>
<evidence type="ECO:0000256" key="4">
    <source>
        <dbReference type="ARBA" id="ARBA00009786"/>
    </source>
</evidence>
<dbReference type="Gene3D" id="3.40.50.10750">
    <property type="entry name" value="Isocitrate/Isopropylmalate dehydrogenase-like"/>
    <property type="match status" value="1"/>
</dbReference>
<dbReference type="InterPro" id="IPR027417">
    <property type="entry name" value="P-loop_NTPase"/>
</dbReference>
<dbReference type="EC" id="2.3.1.8" evidence="6 12"/>
<evidence type="ECO:0000313" key="15">
    <source>
        <dbReference type="EMBL" id="KTD47998.1"/>
    </source>
</evidence>
<keyword evidence="16" id="KW-1185">Reference proteome</keyword>
<dbReference type="InterPro" id="IPR002505">
    <property type="entry name" value="PTA_PTB"/>
</dbReference>
<proteinExistence type="inferred from homology"/>
<dbReference type="SUPFAM" id="SSF53659">
    <property type="entry name" value="Isocitrate/Isopropylmalate dehydrogenase-like"/>
    <property type="match status" value="1"/>
</dbReference>
<name>A0A0W0XU73_9GAMM</name>
<comment type="caution">
    <text evidence="15">The sequence shown here is derived from an EMBL/GenBank/DDBJ whole genome shotgun (WGS) entry which is preliminary data.</text>
</comment>
<comment type="subcellular location">
    <subcellularLocation>
        <location evidence="1 12">Cytoplasm</location>
    </subcellularLocation>
</comment>
<evidence type="ECO:0000256" key="3">
    <source>
        <dbReference type="ARBA" id="ARBA00008756"/>
    </source>
</evidence>
<dbReference type="NCBIfam" id="NF007233">
    <property type="entry name" value="PRK09653.1"/>
    <property type="match status" value="1"/>
</dbReference>
<dbReference type="PANTHER" id="PTHR43356:SF3">
    <property type="entry name" value="PHOSPHATE ACETYLTRANSFERASE"/>
    <property type="match status" value="1"/>
</dbReference>
<comment type="function">
    <text evidence="12">Involved in acetate metabolism.</text>
</comment>
<dbReference type="OrthoDB" id="9808984at2"/>
<dbReference type="InterPro" id="IPR016475">
    <property type="entry name" value="P-Actrans_bac"/>
</dbReference>
<evidence type="ECO:0000256" key="5">
    <source>
        <dbReference type="ARBA" id="ARBA00011643"/>
    </source>
</evidence>
<dbReference type="NCBIfam" id="NF004167">
    <property type="entry name" value="PRK05632.1"/>
    <property type="match status" value="1"/>
</dbReference>
<gene>
    <name evidence="15" type="ORF">Lqui_2262</name>
</gene>
<keyword evidence="9 12" id="KW-0808">Transferase</keyword>
<dbReference type="InterPro" id="IPR042112">
    <property type="entry name" value="P_AcTrfase_dom2"/>
</dbReference>
<comment type="similarity">
    <text evidence="4 12">In the N-terminal section; belongs to the CobB/CobQ family.</text>
</comment>
<dbReference type="GO" id="GO:0005737">
    <property type="term" value="C:cytoplasm"/>
    <property type="evidence" value="ECO:0007669"/>
    <property type="project" value="UniProtKB-SubCell"/>
</dbReference>
<reference evidence="15 16" key="1">
    <citation type="submission" date="2015-11" db="EMBL/GenBank/DDBJ databases">
        <title>Genomic analysis of 38 Legionella species identifies large and diverse effector repertoires.</title>
        <authorList>
            <person name="Burstein D."/>
            <person name="Amaro F."/>
            <person name="Zusman T."/>
            <person name="Lifshitz Z."/>
            <person name="Cohen O."/>
            <person name="Gilbert J.A."/>
            <person name="Pupko T."/>
            <person name="Shuman H.A."/>
            <person name="Segal G."/>
        </authorList>
    </citation>
    <scope>NUCLEOTIDE SEQUENCE [LARGE SCALE GENOMIC DNA]</scope>
    <source>
        <strain evidence="15 16">CDC#1442-AUS-E</strain>
    </source>
</reference>
<dbReference type="NCBIfam" id="TIGR00651">
    <property type="entry name" value="pta"/>
    <property type="match status" value="1"/>
</dbReference>
<dbReference type="Gene3D" id="3.40.50.10950">
    <property type="match status" value="1"/>
</dbReference>
<dbReference type="Pfam" id="PF13500">
    <property type="entry name" value="AAA_26"/>
    <property type="match status" value="1"/>
</dbReference>
<dbReference type="AlphaFoldDB" id="A0A0W0XU73"/>
<evidence type="ECO:0000256" key="10">
    <source>
        <dbReference type="ARBA" id="ARBA00023315"/>
    </source>
</evidence>
<evidence type="ECO:0000256" key="9">
    <source>
        <dbReference type="ARBA" id="ARBA00022679"/>
    </source>
</evidence>
<evidence type="ECO:0000259" key="13">
    <source>
        <dbReference type="Pfam" id="PF01515"/>
    </source>
</evidence>
<dbReference type="GO" id="GO:0008959">
    <property type="term" value="F:phosphate acetyltransferase activity"/>
    <property type="evidence" value="ECO:0007669"/>
    <property type="project" value="UniProtKB-EC"/>
</dbReference>
<comment type="domain">
    <text evidence="12">The N-terminal region seems to be important for proper quaternary structure. The C-terminal region contains the substrate-binding site.</text>
</comment>
<dbReference type="InterPro" id="IPR004614">
    <property type="entry name" value="P_AcTrfase"/>
</dbReference>
<dbReference type="InterPro" id="IPR028979">
    <property type="entry name" value="Ser_kin/Pase_Hpr-like_N_sf"/>
</dbReference>
<dbReference type="GO" id="GO:0006085">
    <property type="term" value="P:acetyl-CoA biosynthetic process"/>
    <property type="evidence" value="ECO:0007669"/>
    <property type="project" value="UniProtKB-UniPathway"/>
</dbReference>
<evidence type="ECO:0000259" key="14">
    <source>
        <dbReference type="Pfam" id="PF07085"/>
    </source>
</evidence>
<dbReference type="Proteomes" id="UP000054618">
    <property type="component" value="Unassembled WGS sequence"/>
</dbReference>
<comment type="subunit">
    <text evidence="5">Homohexamer.</text>
</comment>
<dbReference type="Gene3D" id="3.40.1390.20">
    <property type="entry name" value="HprK N-terminal domain-like"/>
    <property type="match status" value="1"/>
</dbReference>
<keyword evidence="8 12" id="KW-0963">Cytoplasm</keyword>
<dbReference type="SUPFAM" id="SSF52540">
    <property type="entry name" value="P-loop containing nucleoside triphosphate hydrolases"/>
    <property type="match status" value="1"/>
</dbReference>
<evidence type="ECO:0000313" key="16">
    <source>
        <dbReference type="Proteomes" id="UP000054618"/>
    </source>
</evidence>
<dbReference type="Pfam" id="PF07085">
    <property type="entry name" value="DRTGG"/>
    <property type="match status" value="1"/>
</dbReference>
<evidence type="ECO:0000256" key="2">
    <source>
        <dbReference type="ARBA" id="ARBA00004989"/>
    </source>
</evidence>
<dbReference type="InterPro" id="IPR050500">
    <property type="entry name" value="Phos_Acetyltrans/Butyryltrans"/>
</dbReference>
<dbReference type="RefSeq" id="WP_058508346.1">
    <property type="nucleotide sequence ID" value="NZ_CAAAIK010000009.1"/>
</dbReference>
<feature type="domain" description="Phosphate acetyl/butaryl transferase" evidence="13">
    <location>
        <begin position="362"/>
        <end position="678"/>
    </location>
</feature>
<dbReference type="SUPFAM" id="SSF75138">
    <property type="entry name" value="HprK N-terminal domain-like"/>
    <property type="match status" value="1"/>
</dbReference>
<comment type="catalytic activity">
    <reaction evidence="12">
        <text>acetyl-CoA + phosphate = acetyl phosphate + CoA</text>
        <dbReference type="Rhea" id="RHEA:19521"/>
        <dbReference type="ChEBI" id="CHEBI:22191"/>
        <dbReference type="ChEBI" id="CHEBI:43474"/>
        <dbReference type="ChEBI" id="CHEBI:57287"/>
        <dbReference type="ChEBI" id="CHEBI:57288"/>
        <dbReference type="EC" id="2.3.1.8"/>
    </reaction>
</comment>
<dbReference type="PATRIC" id="fig|45073.5.peg.2390"/>
<organism evidence="15 16">
    <name type="scientific">Legionella quinlivanii</name>
    <dbReference type="NCBI Taxonomy" id="45073"/>
    <lineage>
        <taxon>Bacteria</taxon>
        <taxon>Pseudomonadati</taxon>
        <taxon>Pseudomonadota</taxon>
        <taxon>Gammaproteobacteria</taxon>
        <taxon>Legionellales</taxon>
        <taxon>Legionellaceae</taxon>
        <taxon>Legionella</taxon>
    </lineage>
</organism>
<dbReference type="Pfam" id="PF01515">
    <property type="entry name" value="PTA_PTB"/>
    <property type="match status" value="1"/>
</dbReference>